<organism evidence="3 4">
    <name type="scientific">Papiliotrema laurentii</name>
    <name type="common">Cryptococcus laurentii</name>
    <dbReference type="NCBI Taxonomy" id="5418"/>
    <lineage>
        <taxon>Eukaryota</taxon>
        <taxon>Fungi</taxon>
        <taxon>Dikarya</taxon>
        <taxon>Basidiomycota</taxon>
        <taxon>Agaricomycotina</taxon>
        <taxon>Tremellomycetes</taxon>
        <taxon>Tremellales</taxon>
        <taxon>Rhynchogastremaceae</taxon>
        <taxon>Papiliotrema</taxon>
    </lineage>
</organism>
<sequence>MMLRLFLALAASVTFVVGQPQPAARPLVARQGDLNASISNDGGYLNTDLPLSCIEGCIEPLQAWGECGADGTDVNCTAICNNQLMYNNLVACLECNVYNGAPIPIEEIQDVLNTTNGYCIAADAIIGYYTALTGSATTTEAVATSWKGPTATLPTWTGLVPFLTATSGLEGTPSTSPSQTLTGAASATAAAATSIVLQQPSSATSRASSTTGAAASATTTVTATRSGAADKAVIMPSGLSMVAGSLAVFACSLLM</sequence>
<gene>
    <name evidence="3" type="ORF">DB88DRAFT_476251</name>
</gene>
<keyword evidence="1" id="KW-1133">Transmembrane helix</keyword>
<dbReference type="Proteomes" id="UP001182556">
    <property type="component" value="Unassembled WGS sequence"/>
</dbReference>
<evidence type="ECO:0000313" key="3">
    <source>
        <dbReference type="EMBL" id="KAK1926971.1"/>
    </source>
</evidence>
<accession>A0AAD9FVE0</accession>
<keyword evidence="2" id="KW-0732">Signal</keyword>
<name>A0AAD9FVE0_PAPLA</name>
<feature type="transmembrane region" description="Helical" evidence="1">
    <location>
        <begin position="233"/>
        <end position="254"/>
    </location>
</feature>
<comment type="caution">
    <text evidence="3">The sequence shown here is derived from an EMBL/GenBank/DDBJ whole genome shotgun (WGS) entry which is preliminary data.</text>
</comment>
<dbReference type="AlphaFoldDB" id="A0AAD9FVE0"/>
<reference evidence="3" key="1">
    <citation type="submission" date="2023-02" db="EMBL/GenBank/DDBJ databases">
        <title>Identification and recombinant expression of a fungal hydrolase from Papiliotrema laurentii that hydrolyzes apple cutin and clears colloidal polyester polyurethane.</title>
        <authorList>
            <consortium name="DOE Joint Genome Institute"/>
            <person name="Roman V.A."/>
            <person name="Bojanowski C."/>
            <person name="Crable B.R."/>
            <person name="Wagner D.N."/>
            <person name="Hung C.S."/>
            <person name="Nadeau L.J."/>
            <person name="Schratz L."/>
            <person name="Haridas S."/>
            <person name="Pangilinan J."/>
            <person name="Lipzen A."/>
            <person name="Na H."/>
            <person name="Yan M."/>
            <person name="Ng V."/>
            <person name="Grigoriev I.V."/>
            <person name="Spatafora J.W."/>
            <person name="Barlow D."/>
            <person name="Biffinger J."/>
            <person name="Kelley-Loughnane N."/>
            <person name="Varaljay V.A."/>
            <person name="Crookes-Goodson W.J."/>
        </authorList>
    </citation>
    <scope>NUCLEOTIDE SEQUENCE</scope>
    <source>
        <strain evidence="3">5307AH</strain>
    </source>
</reference>
<evidence type="ECO:0000313" key="4">
    <source>
        <dbReference type="Proteomes" id="UP001182556"/>
    </source>
</evidence>
<proteinExistence type="predicted"/>
<keyword evidence="1" id="KW-0812">Transmembrane</keyword>
<dbReference type="EMBL" id="JAODAN010000001">
    <property type="protein sequence ID" value="KAK1926971.1"/>
    <property type="molecule type" value="Genomic_DNA"/>
</dbReference>
<feature type="signal peptide" evidence="2">
    <location>
        <begin position="1"/>
        <end position="18"/>
    </location>
</feature>
<keyword evidence="1" id="KW-0472">Membrane</keyword>
<evidence type="ECO:0000256" key="2">
    <source>
        <dbReference type="SAM" id="SignalP"/>
    </source>
</evidence>
<keyword evidence="4" id="KW-1185">Reference proteome</keyword>
<feature type="chain" id="PRO_5042135569" evidence="2">
    <location>
        <begin position="19"/>
        <end position="255"/>
    </location>
</feature>
<protein>
    <submittedName>
        <fullName evidence="3">Uncharacterized protein</fullName>
    </submittedName>
</protein>
<evidence type="ECO:0000256" key="1">
    <source>
        <dbReference type="SAM" id="Phobius"/>
    </source>
</evidence>